<dbReference type="Proteomes" id="UP000632454">
    <property type="component" value="Unassembled WGS sequence"/>
</dbReference>
<reference evidence="3" key="1">
    <citation type="journal article" date="2019" name="Int. J. Syst. Evol. Microbiol.">
        <title>The Global Catalogue of Microorganisms (GCM) 10K type strain sequencing project: providing services to taxonomists for standard genome sequencing and annotation.</title>
        <authorList>
            <consortium name="The Broad Institute Genomics Platform"/>
            <consortium name="The Broad Institute Genome Sequencing Center for Infectious Disease"/>
            <person name="Wu L."/>
            <person name="Ma J."/>
        </authorList>
    </citation>
    <scope>NUCLEOTIDE SEQUENCE [LARGE SCALE GENOMIC DNA]</scope>
    <source>
        <strain evidence="3">CCM 7855</strain>
    </source>
</reference>
<dbReference type="Pfam" id="PF00144">
    <property type="entry name" value="Beta-lactamase"/>
    <property type="match status" value="1"/>
</dbReference>
<protein>
    <submittedName>
        <fullName evidence="2">Serine hydrolase</fullName>
    </submittedName>
</protein>
<evidence type="ECO:0000313" key="3">
    <source>
        <dbReference type="Proteomes" id="UP000632454"/>
    </source>
</evidence>
<evidence type="ECO:0000313" key="2">
    <source>
        <dbReference type="EMBL" id="GGF28752.1"/>
    </source>
</evidence>
<dbReference type="SUPFAM" id="SSF56601">
    <property type="entry name" value="beta-lactamase/transpeptidase-like"/>
    <property type="match status" value="1"/>
</dbReference>
<dbReference type="GO" id="GO:0016787">
    <property type="term" value="F:hydrolase activity"/>
    <property type="evidence" value="ECO:0007669"/>
    <property type="project" value="UniProtKB-KW"/>
</dbReference>
<dbReference type="PANTHER" id="PTHR43283:SF15">
    <property type="entry name" value="CONSERVED PROTEIN"/>
    <property type="match status" value="1"/>
</dbReference>
<evidence type="ECO:0000259" key="1">
    <source>
        <dbReference type="Pfam" id="PF00144"/>
    </source>
</evidence>
<dbReference type="InterPro" id="IPR050789">
    <property type="entry name" value="Diverse_Enzym_Activities"/>
</dbReference>
<gene>
    <name evidence="2" type="ORF">GCM10007298_25720</name>
</gene>
<accession>A0ABQ1UXQ5</accession>
<name>A0ABQ1UXQ5_9NOCA</name>
<dbReference type="Gene3D" id="3.40.710.10">
    <property type="entry name" value="DD-peptidase/beta-lactamase superfamily"/>
    <property type="match status" value="1"/>
</dbReference>
<dbReference type="InterPro" id="IPR001466">
    <property type="entry name" value="Beta-lactam-related"/>
</dbReference>
<organism evidence="2 3">
    <name type="scientific">Williamsia phyllosphaerae</name>
    <dbReference type="NCBI Taxonomy" id="885042"/>
    <lineage>
        <taxon>Bacteria</taxon>
        <taxon>Bacillati</taxon>
        <taxon>Actinomycetota</taxon>
        <taxon>Actinomycetes</taxon>
        <taxon>Mycobacteriales</taxon>
        <taxon>Nocardiaceae</taxon>
        <taxon>Williamsia</taxon>
    </lineage>
</organism>
<keyword evidence="3" id="KW-1185">Reference proteome</keyword>
<dbReference type="InterPro" id="IPR012338">
    <property type="entry name" value="Beta-lactam/transpept-like"/>
</dbReference>
<dbReference type="EMBL" id="BMCS01000001">
    <property type="protein sequence ID" value="GGF28752.1"/>
    <property type="molecule type" value="Genomic_DNA"/>
</dbReference>
<comment type="caution">
    <text evidence="2">The sequence shown here is derived from an EMBL/GenBank/DDBJ whole genome shotgun (WGS) entry which is preliminary data.</text>
</comment>
<proteinExistence type="predicted"/>
<keyword evidence="2" id="KW-0378">Hydrolase</keyword>
<dbReference type="PANTHER" id="PTHR43283">
    <property type="entry name" value="BETA-LACTAMASE-RELATED"/>
    <property type="match status" value="1"/>
</dbReference>
<sequence length="277" mass="29160">MDGMSVLDRLDDWPVDNVAAAIVLDGSTVARHGDLSRRFSLASVSKLLTAYAVLVAVEEEAVELTTEAGPPGATVEHLLAHASGLAFDSGETQAGVGEQRIYSNAGFAVLADTVAAATDIAFADYFAQAVCEPLGLSDTDLDGPAGHGVRSTVTDLARFAAELLDPRVLAAETLADATSVHFAGLDGFVPGYGRHRPNDWGLGFEIRAEKSPHWTGSTNSSATVGHFGQSGTFLWVDPDLRAACVVLTDRPFGAWAKPLWSDFNDAVVAAIRAEHRA</sequence>
<feature type="domain" description="Beta-lactamase-related" evidence="1">
    <location>
        <begin position="18"/>
        <end position="253"/>
    </location>
</feature>